<proteinExistence type="predicted"/>
<dbReference type="GO" id="GO:0046983">
    <property type="term" value="F:protein dimerization activity"/>
    <property type="evidence" value="ECO:0007669"/>
    <property type="project" value="InterPro"/>
</dbReference>
<dbReference type="InterPro" id="IPR050370">
    <property type="entry name" value="HES_HEY"/>
</dbReference>
<dbReference type="PANTHER" id="PTHR10985">
    <property type="entry name" value="BASIC HELIX-LOOP-HELIX TRANSCRIPTION FACTOR, HES-RELATED"/>
    <property type="match status" value="1"/>
</dbReference>
<dbReference type="InterPro" id="IPR011598">
    <property type="entry name" value="bHLH_dom"/>
</dbReference>
<evidence type="ECO:0000256" key="2">
    <source>
        <dbReference type="ARBA" id="ARBA00023015"/>
    </source>
</evidence>
<dbReference type="Gene3D" id="4.10.280.10">
    <property type="entry name" value="Helix-loop-helix DNA-binding domain"/>
    <property type="match status" value="1"/>
</dbReference>
<dbReference type="InterPro" id="IPR036638">
    <property type="entry name" value="HLH_DNA-bd_sf"/>
</dbReference>
<feature type="domain" description="BHLH" evidence="5">
    <location>
        <begin position="87"/>
        <end position="151"/>
    </location>
</feature>
<comment type="subcellular location">
    <subcellularLocation>
        <location evidence="1">Nucleus</location>
    </subcellularLocation>
</comment>
<dbReference type="EMBL" id="JTDF01000485">
    <property type="protein sequence ID" value="KAF8571495.1"/>
    <property type="molecule type" value="Genomic_DNA"/>
</dbReference>
<keyword evidence="4" id="KW-0539">Nucleus</keyword>
<dbReference type="CDD" id="cd11410">
    <property type="entry name" value="bHLH_O_HES"/>
    <property type="match status" value="1"/>
</dbReference>
<evidence type="ECO:0000256" key="4">
    <source>
        <dbReference type="ARBA" id="ARBA00023242"/>
    </source>
</evidence>
<evidence type="ECO:0000256" key="1">
    <source>
        <dbReference type="ARBA" id="ARBA00004123"/>
    </source>
</evidence>
<keyword evidence="7" id="KW-1185">Reference proteome</keyword>
<organism evidence="6 7">
    <name type="scientific">Paragonimus westermani</name>
    <dbReference type="NCBI Taxonomy" id="34504"/>
    <lineage>
        <taxon>Eukaryota</taxon>
        <taxon>Metazoa</taxon>
        <taxon>Spiralia</taxon>
        <taxon>Lophotrochozoa</taxon>
        <taxon>Platyhelminthes</taxon>
        <taxon>Trematoda</taxon>
        <taxon>Digenea</taxon>
        <taxon>Plagiorchiida</taxon>
        <taxon>Troglotremata</taxon>
        <taxon>Troglotrematidae</taxon>
        <taxon>Paragonimus</taxon>
    </lineage>
</organism>
<keyword evidence="3" id="KW-0804">Transcription</keyword>
<evidence type="ECO:0000259" key="5">
    <source>
        <dbReference type="PROSITE" id="PS50888"/>
    </source>
</evidence>
<dbReference type="Pfam" id="PF00010">
    <property type="entry name" value="HLH"/>
    <property type="match status" value="1"/>
</dbReference>
<dbReference type="GO" id="GO:0005634">
    <property type="term" value="C:nucleus"/>
    <property type="evidence" value="ECO:0007669"/>
    <property type="project" value="UniProtKB-SubCell"/>
</dbReference>
<dbReference type="PROSITE" id="PS50888">
    <property type="entry name" value="BHLH"/>
    <property type="match status" value="1"/>
</dbReference>
<name>A0A8T0DU83_9TREM</name>
<dbReference type="AlphaFoldDB" id="A0A8T0DU83"/>
<accession>A0A8T0DU83</accession>
<reference evidence="6 7" key="1">
    <citation type="submission" date="2019-07" db="EMBL/GenBank/DDBJ databases">
        <title>Annotation for the trematode Paragonimus westermani.</title>
        <authorList>
            <person name="Choi Y.-J."/>
        </authorList>
    </citation>
    <scope>NUCLEOTIDE SEQUENCE [LARGE SCALE GENOMIC DNA]</scope>
    <source>
        <strain evidence="6">180907_Pwestermani</strain>
    </source>
</reference>
<sequence>MCDSNSYIVAVNSSYQQTVRPELRLFPAMAVSTPAAQWAYSCGPLPTSSPSLPPTNMPYGAKPVCYQGTVPILPKAACTKPSTRACGKRRNKPLMEKRRRERINRALDELKSLVTDATITETTSAAVTSSGQHKLEKADILEQAVAFVRSAVNVWRFPPQSQSVQLPSDLDDVNMKMFISGFNCCESTVKRLFENALNAMSPHLTADLIHSEQPNLLPLFSTILRALSYQRHEALGSLVHMHSVPAEGLACVTPVCVGSTGSSNSTASPPEVSPQWERPNFDATPCPTSVPTPSGSSKKRILRCQTQCSTPVTTFDSPGLSGLSSDSPNSSVYLHNLGCIWRPW</sequence>
<gene>
    <name evidence="6" type="ORF">P879_00859</name>
</gene>
<dbReference type="SMART" id="SM00353">
    <property type="entry name" value="HLH"/>
    <property type="match status" value="1"/>
</dbReference>
<evidence type="ECO:0000313" key="6">
    <source>
        <dbReference type="EMBL" id="KAF8571495.1"/>
    </source>
</evidence>
<evidence type="ECO:0000256" key="3">
    <source>
        <dbReference type="ARBA" id="ARBA00023163"/>
    </source>
</evidence>
<dbReference type="Proteomes" id="UP000699462">
    <property type="component" value="Unassembled WGS sequence"/>
</dbReference>
<protein>
    <recommendedName>
        <fullName evidence="5">BHLH domain-containing protein</fullName>
    </recommendedName>
</protein>
<comment type="caution">
    <text evidence="6">The sequence shown here is derived from an EMBL/GenBank/DDBJ whole genome shotgun (WGS) entry which is preliminary data.</text>
</comment>
<dbReference type="OrthoDB" id="6268421at2759"/>
<dbReference type="SUPFAM" id="SSF47459">
    <property type="entry name" value="HLH, helix-loop-helix DNA-binding domain"/>
    <property type="match status" value="1"/>
</dbReference>
<keyword evidence="2" id="KW-0805">Transcription regulation</keyword>
<evidence type="ECO:0000313" key="7">
    <source>
        <dbReference type="Proteomes" id="UP000699462"/>
    </source>
</evidence>